<dbReference type="RefSeq" id="WP_092131802.1">
    <property type="nucleotide sequence ID" value="NZ_FNQK01000002.1"/>
</dbReference>
<protein>
    <recommendedName>
        <fullName evidence="3">Lipoprotein</fullName>
    </recommendedName>
</protein>
<dbReference type="EMBL" id="FNQK01000002">
    <property type="protein sequence ID" value="SDZ81098.1"/>
    <property type="molecule type" value="Genomic_DNA"/>
</dbReference>
<proteinExistence type="predicted"/>
<dbReference type="Proteomes" id="UP000198846">
    <property type="component" value="Unassembled WGS sequence"/>
</dbReference>
<organism evidence="1 2">
    <name type="scientific">Bizionia paragorgiae</name>
    <dbReference type="NCBI Taxonomy" id="283786"/>
    <lineage>
        <taxon>Bacteria</taxon>
        <taxon>Pseudomonadati</taxon>
        <taxon>Bacteroidota</taxon>
        <taxon>Flavobacteriia</taxon>
        <taxon>Flavobacteriales</taxon>
        <taxon>Flavobacteriaceae</taxon>
        <taxon>Bizionia</taxon>
    </lineage>
</organism>
<evidence type="ECO:0000313" key="1">
    <source>
        <dbReference type="EMBL" id="SDZ81098.1"/>
    </source>
</evidence>
<gene>
    <name evidence="1" type="ORF">SAMN04487990_102182</name>
</gene>
<sequence>MNKLVVMAVSVLMLVSCKQDKLLKHLETGLVDYERTRLVKENLINDIILEKLAIFKIDQNKYKLVLMLNKSIKREIAEKYRLGVKIEILNGDEEIKTAEMNKVKSYFRNIDFNPKLKVYNMNNYYIHNFEGDFKRLESMDLYLYKYENEVFNGAIGNRVTLKNIGL</sequence>
<dbReference type="AlphaFoldDB" id="A0A1H3W494"/>
<keyword evidence="2" id="KW-1185">Reference proteome</keyword>
<dbReference type="PROSITE" id="PS51257">
    <property type="entry name" value="PROKAR_LIPOPROTEIN"/>
    <property type="match status" value="1"/>
</dbReference>
<reference evidence="1 2" key="1">
    <citation type="submission" date="2016-10" db="EMBL/GenBank/DDBJ databases">
        <authorList>
            <person name="de Groot N.N."/>
        </authorList>
    </citation>
    <scope>NUCLEOTIDE SEQUENCE [LARGE SCALE GENOMIC DNA]</scope>
    <source>
        <strain evidence="1 2">DSM 23842</strain>
    </source>
</reference>
<evidence type="ECO:0008006" key="3">
    <source>
        <dbReference type="Google" id="ProtNLM"/>
    </source>
</evidence>
<name>A0A1H3W494_BIZPA</name>
<evidence type="ECO:0000313" key="2">
    <source>
        <dbReference type="Proteomes" id="UP000198846"/>
    </source>
</evidence>
<dbReference type="STRING" id="283786.SAMN04487990_102182"/>
<accession>A0A1H3W494</accession>